<dbReference type="PROSITE" id="PS00380">
    <property type="entry name" value="RHODANESE_1"/>
    <property type="match status" value="1"/>
</dbReference>
<dbReference type="PROSITE" id="PS50206">
    <property type="entry name" value="RHODANESE_3"/>
    <property type="match status" value="1"/>
</dbReference>
<dbReference type="AlphaFoldDB" id="A0A3B0XHV8"/>
<name>A0A3B0XHV8_9ZZZZ</name>
<dbReference type="InterPro" id="IPR036873">
    <property type="entry name" value="Rhodanese-like_dom_sf"/>
</dbReference>
<dbReference type="EMBL" id="UOFH01000224">
    <property type="protein sequence ID" value="VAW62707.1"/>
    <property type="molecule type" value="Genomic_DNA"/>
</dbReference>
<sequence length="337" mass="38194">MKSLNQYGYFLFFLICTSLALILVSCIQKTPPQIFYTWQGIGPDKWASVWLINRKIDPQAKIRFIPVNEDLPGAIAFDVPDSQFIRTNKTSVLAKIASAYNVESEVVEDMLQIIHDIEVDFWSGHVYPRSPVIEIAFRDLQRVYGRENVSSACYLQFFDKLAALLADKNSSVLTEDEYKQALSPDHSCKALAVSFSEPDRKKLVEEIEIRHLLNRAGKGEKIIYVDAREPEEFDEFHIPGALNLRLRDVKPSVAAQFKDADQVIAYCLKDFRGFELARALQQKAGIKNAAIMKPYGINGWKAMGLPVEGEKALTQKVAQARLHLCETKPNECLLEPR</sequence>
<evidence type="ECO:0000259" key="1">
    <source>
        <dbReference type="PROSITE" id="PS50206"/>
    </source>
</evidence>
<organism evidence="2">
    <name type="scientific">hydrothermal vent metagenome</name>
    <dbReference type="NCBI Taxonomy" id="652676"/>
    <lineage>
        <taxon>unclassified sequences</taxon>
        <taxon>metagenomes</taxon>
        <taxon>ecological metagenomes</taxon>
    </lineage>
</organism>
<gene>
    <name evidence="2" type="ORF">MNBD_GAMMA08-1239</name>
</gene>
<dbReference type="CDD" id="cd00158">
    <property type="entry name" value="RHOD"/>
    <property type="match status" value="1"/>
</dbReference>
<feature type="domain" description="Rhodanese" evidence="1">
    <location>
        <begin position="218"/>
        <end position="309"/>
    </location>
</feature>
<reference evidence="2" key="1">
    <citation type="submission" date="2018-06" db="EMBL/GenBank/DDBJ databases">
        <authorList>
            <person name="Zhirakovskaya E."/>
        </authorList>
    </citation>
    <scope>NUCLEOTIDE SEQUENCE</scope>
</reference>
<dbReference type="Pfam" id="PF00581">
    <property type="entry name" value="Rhodanese"/>
    <property type="match status" value="1"/>
</dbReference>
<dbReference type="InterPro" id="IPR018634">
    <property type="entry name" value="ChrB_C"/>
</dbReference>
<dbReference type="InterPro" id="IPR001763">
    <property type="entry name" value="Rhodanese-like_dom"/>
</dbReference>
<proteinExistence type="predicted"/>
<dbReference type="PROSITE" id="PS51257">
    <property type="entry name" value="PROKAR_LIPOPROTEIN"/>
    <property type="match status" value="1"/>
</dbReference>
<evidence type="ECO:0000313" key="2">
    <source>
        <dbReference type="EMBL" id="VAW62707.1"/>
    </source>
</evidence>
<dbReference type="SUPFAM" id="SSF52821">
    <property type="entry name" value="Rhodanese/Cell cycle control phosphatase"/>
    <property type="match status" value="1"/>
</dbReference>
<dbReference type="Pfam" id="PF09828">
    <property type="entry name" value="ChrB_C"/>
    <property type="match status" value="1"/>
</dbReference>
<dbReference type="InterPro" id="IPR001307">
    <property type="entry name" value="Thiosulphate_STrfase_CS"/>
</dbReference>
<dbReference type="GO" id="GO:0004792">
    <property type="term" value="F:thiosulfate-cyanide sulfurtransferase activity"/>
    <property type="evidence" value="ECO:0007669"/>
    <property type="project" value="InterPro"/>
</dbReference>
<accession>A0A3B0XHV8</accession>
<protein>
    <recommendedName>
        <fullName evidence="1">Rhodanese domain-containing protein</fullName>
    </recommendedName>
</protein>
<dbReference type="Gene3D" id="3.40.250.10">
    <property type="entry name" value="Rhodanese-like domain"/>
    <property type="match status" value="1"/>
</dbReference>
<dbReference type="SMART" id="SM00450">
    <property type="entry name" value="RHOD"/>
    <property type="match status" value="1"/>
</dbReference>